<dbReference type="Proteomes" id="UP001497453">
    <property type="component" value="Chromosome 6"/>
</dbReference>
<feature type="region of interest" description="Disordered" evidence="1">
    <location>
        <begin position="25"/>
        <end position="47"/>
    </location>
</feature>
<evidence type="ECO:0000256" key="1">
    <source>
        <dbReference type="SAM" id="MobiDB-lite"/>
    </source>
</evidence>
<evidence type="ECO:0000313" key="2">
    <source>
        <dbReference type="EMBL" id="CAL1711676.1"/>
    </source>
</evidence>
<evidence type="ECO:0000313" key="3">
    <source>
        <dbReference type="Proteomes" id="UP001497453"/>
    </source>
</evidence>
<dbReference type="EMBL" id="OZ037949">
    <property type="protein sequence ID" value="CAL1711676.1"/>
    <property type="molecule type" value="Genomic_DNA"/>
</dbReference>
<dbReference type="Gene3D" id="1.10.10.2360">
    <property type="match status" value="1"/>
</dbReference>
<gene>
    <name evidence="2" type="ORF">GFSPODELE1_LOCUS8451</name>
</gene>
<proteinExistence type="predicted"/>
<organism evidence="2 3">
    <name type="scientific">Somion occarium</name>
    <dbReference type="NCBI Taxonomy" id="3059160"/>
    <lineage>
        <taxon>Eukaryota</taxon>
        <taxon>Fungi</taxon>
        <taxon>Dikarya</taxon>
        <taxon>Basidiomycota</taxon>
        <taxon>Agaricomycotina</taxon>
        <taxon>Agaricomycetes</taxon>
        <taxon>Polyporales</taxon>
        <taxon>Cerrenaceae</taxon>
        <taxon>Somion</taxon>
    </lineage>
</organism>
<sequence length="231" mass="25357">MSVVSKPGEKEQSYEELRMQDYINAYRSTGRPPKPCPQTPSNPVDRKALGLPPLFQPHGVESIPSIITSAPSISSVTITPPVLPSTTPTPQRVDPAAVPDIQVFQPIILKGDSGESFTCQSIVIQQLYSSFSFEELRCLAYRRGKKTAPLDAIISRNISTPQPQLRIATPSLSVSQPTPLMIGGSDHLLCISCTPAYAKHSPEELRLAYVRTGRELTSDEIIQRNATLRMF</sequence>
<keyword evidence="3" id="KW-1185">Reference proteome</keyword>
<protein>
    <submittedName>
        <fullName evidence="2">Uncharacterized protein</fullName>
    </submittedName>
</protein>
<reference evidence="3" key="1">
    <citation type="submission" date="2024-04" db="EMBL/GenBank/DDBJ databases">
        <authorList>
            <person name="Shaw F."/>
            <person name="Minotto A."/>
        </authorList>
    </citation>
    <scope>NUCLEOTIDE SEQUENCE [LARGE SCALE GENOMIC DNA]</scope>
</reference>
<accession>A0ABP1DV35</accession>
<name>A0ABP1DV35_9APHY</name>